<evidence type="ECO:0000259" key="5">
    <source>
        <dbReference type="PROSITE" id="PS51781"/>
    </source>
</evidence>
<feature type="domain" description="SH3b" evidence="5">
    <location>
        <begin position="103"/>
        <end position="166"/>
    </location>
</feature>
<dbReference type="InterPro" id="IPR038765">
    <property type="entry name" value="Papain-like_cys_pep_sf"/>
</dbReference>
<dbReference type="SUPFAM" id="SSF50044">
    <property type="entry name" value="SH3-domain"/>
    <property type="match status" value="1"/>
</dbReference>
<dbReference type="SUPFAM" id="SSF54001">
    <property type="entry name" value="Cysteine proteinases"/>
    <property type="match status" value="1"/>
</dbReference>
<dbReference type="RefSeq" id="WP_073342059.1">
    <property type="nucleotide sequence ID" value="NZ_FQVH01000006.1"/>
</dbReference>
<organism evidence="7 8">
    <name type="scientific">Caldanaerobius fijiensis DSM 17918</name>
    <dbReference type="NCBI Taxonomy" id="1121256"/>
    <lineage>
        <taxon>Bacteria</taxon>
        <taxon>Bacillati</taxon>
        <taxon>Bacillota</taxon>
        <taxon>Clostridia</taxon>
        <taxon>Thermoanaerobacterales</taxon>
        <taxon>Thermoanaerobacteraceae</taxon>
        <taxon>Caldanaerobius</taxon>
    </lineage>
</organism>
<dbReference type="GO" id="GO:0006508">
    <property type="term" value="P:proteolysis"/>
    <property type="evidence" value="ECO:0007669"/>
    <property type="project" value="UniProtKB-KW"/>
</dbReference>
<dbReference type="InterPro" id="IPR036028">
    <property type="entry name" value="SH3-like_dom_sf"/>
</dbReference>
<gene>
    <name evidence="7" type="ORF">SAMN02746089_00874</name>
</gene>
<dbReference type="InterPro" id="IPR003646">
    <property type="entry name" value="SH3-like_bac-type"/>
</dbReference>
<dbReference type="Gene3D" id="3.90.1720.10">
    <property type="entry name" value="endopeptidase domain like (from Nostoc punctiforme)"/>
    <property type="match status" value="1"/>
</dbReference>
<evidence type="ECO:0000259" key="6">
    <source>
        <dbReference type="PROSITE" id="PS51935"/>
    </source>
</evidence>
<keyword evidence="2" id="KW-0645">Protease</keyword>
<feature type="domain" description="SH3b" evidence="5">
    <location>
        <begin position="29"/>
        <end position="92"/>
    </location>
</feature>
<evidence type="ECO:0000256" key="2">
    <source>
        <dbReference type="ARBA" id="ARBA00022670"/>
    </source>
</evidence>
<evidence type="ECO:0000256" key="3">
    <source>
        <dbReference type="ARBA" id="ARBA00022801"/>
    </source>
</evidence>
<keyword evidence="3" id="KW-0378">Hydrolase</keyword>
<dbReference type="InterPro" id="IPR000064">
    <property type="entry name" value="NLP_P60_dom"/>
</dbReference>
<reference evidence="7 8" key="1">
    <citation type="submission" date="2016-11" db="EMBL/GenBank/DDBJ databases">
        <authorList>
            <person name="Jaros S."/>
            <person name="Januszkiewicz K."/>
            <person name="Wedrychowicz H."/>
        </authorList>
    </citation>
    <scope>NUCLEOTIDE SEQUENCE [LARGE SCALE GENOMIC DNA]</scope>
    <source>
        <strain evidence="7 8">DSM 17918</strain>
    </source>
</reference>
<dbReference type="PROSITE" id="PS51935">
    <property type="entry name" value="NLPC_P60"/>
    <property type="match status" value="1"/>
</dbReference>
<dbReference type="Pfam" id="PF00877">
    <property type="entry name" value="NLPC_P60"/>
    <property type="match status" value="1"/>
</dbReference>
<accession>A0A1M4WQG2</accession>
<dbReference type="STRING" id="1121256.SAMN02746089_00874"/>
<feature type="domain" description="NlpC/P60" evidence="6">
    <location>
        <begin position="179"/>
        <end position="301"/>
    </location>
</feature>
<dbReference type="GO" id="GO:0008234">
    <property type="term" value="F:cysteine-type peptidase activity"/>
    <property type="evidence" value="ECO:0007669"/>
    <property type="project" value="UniProtKB-KW"/>
</dbReference>
<dbReference type="Pfam" id="PF08239">
    <property type="entry name" value="SH3_3"/>
    <property type="match status" value="2"/>
</dbReference>
<dbReference type="SMART" id="SM00287">
    <property type="entry name" value="SH3b"/>
    <property type="match status" value="2"/>
</dbReference>
<keyword evidence="4" id="KW-0788">Thiol protease</keyword>
<dbReference type="PROSITE" id="PS51781">
    <property type="entry name" value="SH3B"/>
    <property type="match status" value="2"/>
</dbReference>
<sequence length="303" mass="33705">MNKRYQRFFYGVLVFGLTIFAPLKYVYADNYAIITGNNVNVRSGAGLNSKIIASLNKNDRVIYLGYSNGWYRIRLTNGKEGWIYGKYAKIQNPVESVSRGVIERKAFIKASNVNMRSDSSIKSKVIATLEKGQPVIVKGQRDGWFNVVLSDGRAGWVYGTYVSISIETASRGSVERVNGVNGQKIVEYAKNFLGTRYVYGGSSPSGFDCSGFTSYVYRHFGISLPRTADEQGSHGIYVSRNDLIPGDLVFFATNGSRGINHAGIYIGDNHFIHSSSARKGVIISELSGYYNETYVTARRYLKD</sequence>
<dbReference type="AlphaFoldDB" id="A0A1M4WQG2"/>
<evidence type="ECO:0000313" key="7">
    <source>
        <dbReference type="EMBL" id="SHE83417.1"/>
    </source>
</evidence>
<dbReference type="InterPro" id="IPR051202">
    <property type="entry name" value="Peptidase_C40"/>
</dbReference>
<evidence type="ECO:0000256" key="1">
    <source>
        <dbReference type="ARBA" id="ARBA00007074"/>
    </source>
</evidence>
<evidence type="ECO:0000313" key="8">
    <source>
        <dbReference type="Proteomes" id="UP000184088"/>
    </source>
</evidence>
<protein>
    <submittedName>
        <fullName evidence="7">SH3 domain-containing protein</fullName>
    </submittedName>
</protein>
<evidence type="ECO:0000256" key="4">
    <source>
        <dbReference type="ARBA" id="ARBA00022807"/>
    </source>
</evidence>
<dbReference type="PANTHER" id="PTHR47053">
    <property type="entry name" value="MUREIN DD-ENDOPEPTIDASE MEPH-RELATED"/>
    <property type="match status" value="1"/>
</dbReference>
<dbReference type="OrthoDB" id="9808890at2"/>
<name>A0A1M4WQG2_9THEO</name>
<comment type="similarity">
    <text evidence="1">Belongs to the peptidase C40 family.</text>
</comment>
<keyword evidence="8" id="KW-1185">Reference proteome</keyword>
<proteinExistence type="inferred from homology"/>
<dbReference type="EMBL" id="FQVH01000006">
    <property type="protein sequence ID" value="SHE83417.1"/>
    <property type="molecule type" value="Genomic_DNA"/>
</dbReference>
<dbReference type="Gene3D" id="2.30.30.40">
    <property type="entry name" value="SH3 Domains"/>
    <property type="match status" value="2"/>
</dbReference>
<dbReference type="Proteomes" id="UP000184088">
    <property type="component" value="Unassembled WGS sequence"/>
</dbReference>
<dbReference type="PANTHER" id="PTHR47053:SF1">
    <property type="entry name" value="MUREIN DD-ENDOPEPTIDASE MEPH-RELATED"/>
    <property type="match status" value="1"/>
</dbReference>